<dbReference type="RefSeq" id="WP_311946887.1">
    <property type="nucleotide sequence ID" value="NZ_JAVLVU010000001.1"/>
</dbReference>
<dbReference type="PROSITE" id="PS51340">
    <property type="entry name" value="MOSC"/>
    <property type="match status" value="1"/>
</dbReference>
<accession>A0ABU3GMP1</accession>
<gene>
    <name evidence="2" type="ORF">QE417_000140</name>
</gene>
<evidence type="ECO:0000313" key="3">
    <source>
        <dbReference type="Proteomes" id="UP001258315"/>
    </source>
</evidence>
<feature type="domain" description="MOSC" evidence="1">
    <location>
        <begin position="109"/>
        <end position="264"/>
    </location>
</feature>
<keyword evidence="3" id="KW-1185">Reference proteome</keyword>
<reference evidence="3" key="1">
    <citation type="submission" date="2023-07" db="EMBL/GenBank/DDBJ databases">
        <title>Functional and genomic diversity of the sorghum phyllosphere microbiome.</title>
        <authorList>
            <person name="Shade A."/>
        </authorList>
    </citation>
    <scope>NUCLEOTIDE SEQUENCE [LARGE SCALE GENOMIC DNA]</scope>
    <source>
        <strain evidence="3">SORGH_AS_0422</strain>
    </source>
</reference>
<dbReference type="PANTHER" id="PTHR14237">
    <property type="entry name" value="MOLYBDOPTERIN COFACTOR SULFURASE MOSC"/>
    <property type="match status" value="1"/>
</dbReference>
<dbReference type="PANTHER" id="PTHR14237:SF19">
    <property type="entry name" value="MITOCHONDRIAL AMIDOXIME REDUCING COMPONENT 1"/>
    <property type="match status" value="1"/>
</dbReference>
<dbReference type="InterPro" id="IPR005302">
    <property type="entry name" value="MoCF_Sase_C"/>
</dbReference>
<dbReference type="InterPro" id="IPR005303">
    <property type="entry name" value="MOCOS_middle"/>
</dbReference>
<proteinExistence type="predicted"/>
<evidence type="ECO:0000259" key="1">
    <source>
        <dbReference type="PROSITE" id="PS51340"/>
    </source>
</evidence>
<dbReference type="Proteomes" id="UP001258315">
    <property type="component" value="Unassembled WGS sequence"/>
</dbReference>
<dbReference type="SUPFAM" id="SSF50800">
    <property type="entry name" value="PK beta-barrel domain-like"/>
    <property type="match status" value="1"/>
</dbReference>
<protein>
    <submittedName>
        <fullName evidence="2">Uncharacterized protein YcbX</fullName>
    </submittedName>
</protein>
<dbReference type="Pfam" id="PF03473">
    <property type="entry name" value="MOSC"/>
    <property type="match status" value="1"/>
</dbReference>
<dbReference type="SUPFAM" id="SSF141673">
    <property type="entry name" value="MOSC N-terminal domain-like"/>
    <property type="match status" value="1"/>
</dbReference>
<dbReference type="InterPro" id="IPR011037">
    <property type="entry name" value="Pyrv_Knase-like_insert_dom_sf"/>
</dbReference>
<dbReference type="Pfam" id="PF03476">
    <property type="entry name" value="MOSC_N"/>
    <property type="match status" value="1"/>
</dbReference>
<organism evidence="2 3">
    <name type="scientific">Mucilaginibacter terrae</name>
    <dbReference type="NCBI Taxonomy" id="1955052"/>
    <lineage>
        <taxon>Bacteria</taxon>
        <taxon>Pseudomonadati</taxon>
        <taxon>Bacteroidota</taxon>
        <taxon>Sphingobacteriia</taxon>
        <taxon>Sphingobacteriales</taxon>
        <taxon>Sphingobacteriaceae</taxon>
        <taxon>Mucilaginibacter</taxon>
    </lineage>
</organism>
<name>A0ABU3GMP1_9SPHI</name>
<sequence>MIRISELYIYPVKSLGGIALQEAKVTSRGLEHDRRWMLIDDNKQFLSQRKYPQMALFKLQLLPNGIQVLHQPSGNSTIIPYQPQTSEAVDVVVWDDVCNGTYVSAELDKWFSQILNISCRLIHMGDSHIRQVDPRYAGPEHITSFADGYPMLLVSEGSVADLNTRLAEQISVKRFRPNVVITGAEAYHEDRMQHFEVSGINFYGVKPCARCVMIGVNPDTADSGTEPLKTLSSYRRINHKVMFGQNLIHNGTGTLRVGDVVKQLSVGEGLQFSLAANA</sequence>
<comment type="caution">
    <text evidence="2">The sequence shown here is derived from an EMBL/GenBank/DDBJ whole genome shotgun (WGS) entry which is preliminary data.</text>
</comment>
<evidence type="ECO:0000313" key="2">
    <source>
        <dbReference type="EMBL" id="MDT3401068.1"/>
    </source>
</evidence>
<dbReference type="EMBL" id="JAVLVU010000001">
    <property type="protein sequence ID" value="MDT3401068.1"/>
    <property type="molecule type" value="Genomic_DNA"/>
</dbReference>